<proteinExistence type="inferred from homology"/>
<evidence type="ECO:0000256" key="2">
    <source>
        <dbReference type="ARBA" id="ARBA00038082"/>
    </source>
</evidence>
<organism evidence="6 7">
    <name type="scientific">Danaus plexippus plexippus</name>
    <dbReference type="NCBI Taxonomy" id="278856"/>
    <lineage>
        <taxon>Eukaryota</taxon>
        <taxon>Metazoa</taxon>
        <taxon>Ecdysozoa</taxon>
        <taxon>Arthropoda</taxon>
        <taxon>Hexapoda</taxon>
        <taxon>Insecta</taxon>
        <taxon>Pterygota</taxon>
        <taxon>Neoptera</taxon>
        <taxon>Endopterygota</taxon>
        <taxon>Lepidoptera</taxon>
        <taxon>Glossata</taxon>
        <taxon>Ditrysia</taxon>
        <taxon>Papilionoidea</taxon>
        <taxon>Nymphalidae</taxon>
        <taxon>Danainae</taxon>
        <taxon>Danaini</taxon>
        <taxon>Danaina</taxon>
        <taxon>Danaus</taxon>
        <taxon>Danaus</taxon>
    </lineage>
</organism>
<dbReference type="InterPro" id="IPR005203">
    <property type="entry name" value="Hemocyanin_C"/>
</dbReference>
<dbReference type="KEGG" id="dpl:KGM_216049"/>
<keyword evidence="1" id="KW-0758">Storage protein</keyword>
<dbReference type="InterPro" id="IPR000896">
    <property type="entry name" value="Hemocyanin/hexamerin_mid_dom"/>
</dbReference>
<dbReference type="PANTHER" id="PTHR11511:SF5">
    <property type="entry name" value="FAT-BODY PROTEIN 1-RELATED"/>
    <property type="match status" value="1"/>
</dbReference>
<dbReference type="Pfam" id="PF03722">
    <property type="entry name" value="Hemocyanin_N"/>
    <property type="match status" value="2"/>
</dbReference>
<dbReference type="Gene3D" id="1.20.1370.10">
    <property type="entry name" value="Hemocyanin, N-terminal domain"/>
    <property type="match status" value="2"/>
</dbReference>
<accession>A0A212ENI8</accession>
<dbReference type="InterPro" id="IPR005204">
    <property type="entry name" value="Hemocyanin_N"/>
</dbReference>
<evidence type="ECO:0000259" key="5">
    <source>
        <dbReference type="Pfam" id="PF03723"/>
    </source>
</evidence>
<dbReference type="PRINTS" id="PR00187">
    <property type="entry name" value="HAEMOCYANIN"/>
</dbReference>
<dbReference type="InterPro" id="IPR008922">
    <property type="entry name" value="Di-copper_centre_dom_sf"/>
</dbReference>
<dbReference type="PROSITE" id="PS00210">
    <property type="entry name" value="HEMOCYANIN_2"/>
    <property type="match status" value="1"/>
</dbReference>
<dbReference type="EMBL" id="AGBW02013638">
    <property type="protein sequence ID" value="OWR43054.1"/>
    <property type="molecule type" value="Genomic_DNA"/>
</dbReference>
<evidence type="ECO:0000256" key="1">
    <source>
        <dbReference type="ARBA" id="ARBA00022761"/>
    </source>
</evidence>
<dbReference type="OrthoDB" id="6371642at2759"/>
<evidence type="ECO:0000259" key="3">
    <source>
        <dbReference type="Pfam" id="PF00372"/>
    </source>
</evidence>
<sequence length="1407" mass="164894">MARVVLGVLAILVAQALGEVIPKSVVPPKVVDNVILQRQIELSNLFNRISDPVQSLELKSIVESFDWEKNIEHYSNVTAVKEFIYLLEHDILQPRWFSFSLSEPAVRREAEIAFNLLYSAKDYSSFYKAAVYLRQHLNEAIFVYVLSVAILYHPETQGIVVPPVYEIFPSYFHNAEIINLANKINVHGKESVKNYPQSYMWDENVVIRWNETVWPYAGQESAPMSYFMNDYSLNAIIYNNHLRQPFWLDESIVSQHKLNWGAYNLFFYKQIVSRYYLERLSNGLGEIPLLNWDVVEEGYSSGLVHYNGVPLPIRPDYYQLNQPKLLESVEQLKIYERRIREAIQLGYVIGENGDKIDLRRSEAVDVIWNIIEGNDYSPNLGYYGSILSSWKKLLGNAIVSRKMWWKGYVPLVMSSVLEIPCAEARDPAVYMIWKRIVNLYDLWVSYLPKYRVEDLAVPDVQIQKVEVDKLVTYFEQSYVNISNVLPYNVVESKVSPVSVLVQRPQLNNKVFKVRVNVKSDVSKKVVVKFFVGPKYDSKGLEIPLQENSQNFFQIDQFIYELPAGECVIKRESSSNSYMIDQWLSNSEIVSKVSNVLRGNGQWVVDVNNFYSGFPRHLMLPKGRIGGMPFQFLVFISDYKPYNGFSGSWSGASPMRAVYEPYGYPLNRPLNDMWIHKLPNLHIKEVQIYHKPTPEIVAQLSSGLVNMKTVLAFACLALALAGAVVVPNKPVYKIKSVDNDFVVKQKRIFNLFIHPEQVDPEAEYYHVGKDYDIEAHIDDYSNKKVVQEFLDLWKSGFLPKNVPFSVFYERQREEVVALFNILYSAKDFEIFYKTAAFARVHINEGQFLYAYYIALIHRADTKGFVVPAPYEIYPELFTNSNVWYKIFRIKMQNGIFSPDFGSEDGIVHEGDRYVVYSNYSDYLTYHNDEHRISYFTEDVGFNAFYYYFQSYFPFWMDGDFFPVIKDRRGEIYYYVHQQLLARYYLERLSNGLGEIPDFSWWQPIRSGYSPYVNYFHSFVQRPSYYQIPYEKNEELQLLDTYEKTFIQYLEQGHINSVNQEVDLHNSKSINFVGNFWQANADMWGKGGRKDNHNSFEVTARRILGAAPEPVDKYNFVPSALDFYQTSLRDPIFYQLYSKILKYIVEYKKFLAPYNQDNLHYVGVKINDVKVDKLVTYFDYFDYDVSNNVFYNKEELKSQQYPWYVVRQPRLNHKPFNVNIDVKSDVEGEAVFKIFIGPKYNSKGYPISLEDNWQNFVEWDWFVHKLNKGQNKIQRQSSDFFYYKDDSVPVRDVLKLLEESKIPADMANEYGSFPKRLLVPKGSLGGFPYQIFVMVYPYSPVDKKFEGYKSFAADNKPYGYPFDRPVRESYFKQPNMFWEDVVVYHEGEEMAYKYNIPYYSIHHNEVVKH</sequence>
<dbReference type="InterPro" id="IPR013788">
    <property type="entry name" value="Hemocyanin/hexamerin"/>
</dbReference>
<dbReference type="InterPro" id="IPR036697">
    <property type="entry name" value="Hemocyanin_N_sf"/>
</dbReference>
<gene>
    <name evidence="6" type="ORF">KGM_216049</name>
</gene>
<dbReference type="PANTHER" id="PTHR11511">
    <property type="entry name" value="LARVAL STORAGE PROTEIN/PHENOLOXIDASE"/>
    <property type="match status" value="1"/>
</dbReference>
<dbReference type="InterPro" id="IPR014756">
    <property type="entry name" value="Ig_E-set"/>
</dbReference>
<dbReference type="Gene3D" id="1.10.1280.10">
    <property type="entry name" value="Di-copper center containing domain from catechol oxidase"/>
    <property type="match status" value="2"/>
</dbReference>
<dbReference type="Proteomes" id="UP000007151">
    <property type="component" value="Unassembled WGS sequence"/>
</dbReference>
<feature type="domain" description="Hemocyanin C-terminal" evidence="5">
    <location>
        <begin position="449"/>
        <end position="689"/>
    </location>
</feature>
<feature type="domain" description="Hemocyanin N-terminal" evidence="4">
    <location>
        <begin position="36"/>
        <end position="158"/>
    </location>
</feature>
<comment type="similarity">
    <text evidence="2">Belongs to the hemocyanin family.</text>
</comment>
<protein>
    <submittedName>
        <fullName evidence="6">Arylphorin-type storage protein</fullName>
    </submittedName>
</protein>
<dbReference type="GO" id="GO:0005615">
    <property type="term" value="C:extracellular space"/>
    <property type="evidence" value="ECO:0007669"/>
    <property type="project" value="UniProtKB-ARBA"/>
</dbReference>
<dbReference type="SUPFAM" id="SSF48050">
    <property type="entry name" value="Hemocyanin, N-terminal domain"/>
    <property type="match status" value="2"/>
</dbReference>
<dbReference type="SUPFAM" id="SSF81296">
    <property type="entry name" value="E set domains"/>
    <property type="match status" value="2"/>
</dbReference>
<dbReference type="Gene3D" id="2.60.40.1520">
    <property type="entry name" value="Hemocyanin, C-terminal domain"/>
    <property type="match status" value="2"/>
</dbReference>
<feature type="domain" description="Hemocyanin N-terminal" evidence="4">
    <location>
        <begin position="740"/>
        <end position="862"/>
    </location>
</feature>
<keyword evidence="7" id="KW-1185">Reference proteome</keyword>
<dbReference type="Pfam" id="PF00372">
    <property type="entry name" value="Hemocyanin_M"/>
    <property type="match status" value="2"/>
</dbReference>
<evidence type="ECO:0000259" key="4">
    <source>
        <dbReference type="Pfam" id="PF03722"/>
    </source>
</evidence>
<comment type="caution">
    <text evidence="6">The sequence shown here is derived from an EMBL/GenBank/DDBJ whole genome shotgun (WGS) entry which is preliminary data.</text>
</comment>
<dbReference type="SMR" id="A0A212ENI8"/>
<reference evidence="6 7" key="1">
    <citation type="journal article" date="2011" name="Cell">
        <title>The monarch butterfly genome yields insights into long-distance migration.</title>
        <authorList>
            <person name="Zhan S."/>
            <person name="Merlin C."/>
            <person name="Boore J.L."/>
            <person name="Reppert S.M."/>
        </authorList>
    </citation>
    <scope>NUCLEOTIDE SEQUENCE [LARGE SCALE GENOMIC DNA]</scope>
    <source>
        <strain evidence="6">F-2</strain>
    </source>
</reference>
<dbReference type="SUPFAM" id="SSF48056">
    <property type="entry name" value="Di-copper centre-containing domain"/>
    <property type="match status" value="2"/>
</dbReference>
<dbReference type="GO" id="GO:0045735">
    <property type="term" value="F:nutrient reservoir activity"/>
    <property type="evidence" value="ECO:0007669"/>
    <property type="project" value="UniProtKB-KW"/>
</dbReference>
<dbReference type="eggNOG" id="ENOG502QR98">
    <property type="taxonomic scope" value="Eukaryota"/>
</dbReference>
<dbReference type="STRING" id="278856.A0A212ENI8"/>
<feature type="domain" description="Hemocyanin C-terminal" evidence="5">
    <location>
        <begin position="1151"/>
        <end position="1383"/>
    </location>
</feature>
<evidence type="ECO:0000313" key="6">
    <source>
        <dbReference type="EMBL" id="OWR43054.1"/>
    </source>
</evidence>
<dbReference type="InterPro" id="IPR037020">
    <property type="entry name" value="Hemocyanin_C_sf"/>
</dbReference>
<feature type="domain" description="Hemocyanin middle" evidence="3">
    <location>
        <begin position="163"/>
        <end position="440"/>
    </location>
</feature>
<dbReference type="Pfam" id="PF03723">
    <property type="entry name" value="Hemocyanin_C"/>
    <property type="match status" value="2"/>
</dbReference>
<feature type="domain" description="Hemocyanin middle" evidence="3">
    <location>
        <begin position="867"/>
        <end position="1141"/>
    </location>
</feature>
<evidence type="ECO:0000313" key="7">
    <source>
        <dbReference type="Proteomes" id="UP000007151"/>
    </source>
</evidence>
<name>A0A212ENI8_DANPL</name>